<dbReference type="AlphaFoldDB" id="A0A0C3DHE8"/>
<feature type="domain" description="TRAF-type" evidence="7">
    <location>
        <begin position="150"/>
        <end position="198"/>
    </location>
</feature>
<evidence type="ECO:0000259" key="6">
    <source>
        <dbReference type="PROSITE" id="PS50089"/>
    </source>
</evidence>
<feature type="domain" description="RING-type" evidence="6">
    <location>
        <begin position="18"/>
        <end position="56"/>
    </location>
</feature>
<feature type="compositionally biased region" description="Basic and acidic residues" evidence="5">
    <location>
        <begin position="387"/>
        <end position="399"/>
    </location>
</feature>
<dbReference type="OrthoDB" id="1630758at2759"/>
<dbReference type="PROSITE" id="PS50145">
    <property type="entry name" value="ZF_TRAF"/>
    <property type="match status" value="1"/>
</dbReference>
<keyword evidence="3 4" id="KW-0862">Zinc</keyword>
<dbReference type="SUPFAM" id="SSF57850">
    <property type="entry name" value="RING/U-box"/>
    <property type="match status" value="1"/>
</dbReference>
<sequence>IDFRALTYIGNVDENLICPICRVALIDPVDTICDHTFCKDCISQALSHSEACPIDRYPLLRDSPLTRSHKIVMNQLDALLVKCPCCEAPIPRAMLQNHMEKYCKDALVKCPGKSCDEVVKRKLSDKGCLHYDVSCPDCETVCQEIDIGYHREFKCKERQKECEHCGTGILRCKDAEHLEECPDVMAPCKWAEYGCLHEDKRKDLYLHADDCALKSVGPMAEILKKEINILRSEVRYLNEKNQGQDRRIKFLESGAKDSDRHLDCVDIPAHSPPNIPESASAEPLDSTNEYLLSLIEAQETRISQLSAAMTELEAKQTMMLFNETIPIKNELTDMRSSQQVVSMHVRWLLNFRRQENQRRFGTGGAPGPSGGGSDAAGSGADGPLPRRLSDSMRDLITKL</sequence>
<dbReference type="PANTHER" id="PTHR10131:SF94">
    <property type="entry name" value="TNF RECEPTOR-ASSOCIATED FACTOR 4"/>
    <property type="match status" value="1"/>
</dbReference>
<gene>
    <name evidence="8" type="ORF">OIDMADRAFT_85076</name>
</gene>
<evidence type="ECO:0000313" key="8">
    <source>
        <dbReference type="EMBL" id="KIN01428.1"/>
    </source>
</evidence>
<dbReference type="Pfam" id="PF02176">
    <property type="entry name" value="zf-TRAF"/>
    <property type="match status" value="1"/>
</dbReference>
<dbReference type="InterPro" id="IPR001293">
    <property type="entry name" value="Znf_TRAF"/>
</dbReference>
<dbReference type="SUPFAM" id="SSF49599">
    <property type="entry name" value="TRAF domain-like"/>
    <property type="match status" value="1"/>
</dbReference>
<evidence type="ECO:0000256" key="1">
    <source>
        <dbReference type="ARBA" id="ARBA00022723"/>
    </source>
</evidence>
<dbReference type="PANTHER" id="PTHR10131">
    <property type="entry name" value="TNF RECEPTOR ASSOCIATED FACTOR"/>
    <property type="match status" value="1"/>
</dbReference>
<keyword evidence="2 4" id="KW-0863">Zinc-finger</keyword>
<dbReference type="GO" id="GO:0008270">
    <property type="term" value="F:zinc ion binding"/>
    <property type="evidence" value="ECO:0007669"/>
    <property type="project" value="UniProtKB-KW"/>
</dbReference>
<dbReference type="InterPro" id="IPR017907">
    <property type="entry name" value="Znf_RING_CS"/>
</dbReference>
<feature type="region of interest" description="Disordered" evidence="5">
    <location>
        <begin position="358"/>
        <end position="399"/>
    </location>
</feature>
<feature type="zinc finger region" description="TRAF-type" evidence="4">
    <location>
        <begin position="150"/>
        <end position="198"/>
    </location>
</feature>
<evidence type="ECO:0000256" key="2">
    <source>
        <dbReference type="ARBA" id="ARBA00022771"/>
    </source>
</evidence>
<accession>A0A0C3DHE8</accession>
<evidence type="ECO:0000256" key="3">
    <source>
        <dbReference type="ARBA" id="ARBA00022833"/>
    </source>
</evidence>
<dbReference type="EMBL" id="KN832876">
    <property type="protein sequence ID" value="KIN01428.1"/>
    <property type="molecule type" value="Genomic_DNA"/>
</dbReference>
<feature type="non-terminal residue" evidence="8">
    <location>
        <position position="1"/>
    </location>
</feature>
<dbReference type="InterPro" id="IPR013083">
    <property type="entry name" value="Znf_RING/FYVE/PHD"/>
</dbReference>
<organism evidence="8 9">
    <name type="scientific">Oidiodendron maius (strain Zn)</name>
    <dbReference type="NCBI Taxonomy" id="913774"/>
    <lineage>
        <taxon>Eukaryota</taxon>
        <taxon>Fungi</taxon>
        <taxon>Dikarya</taxon>
        <taxon>Ascomycota</taxon>
        <taxon>Pezizomycotina</taxon>
        <taxon>Leotiomycetes</taxon>
        <taxon>Leotiomycetes incertae sedis</taxon>
        <taxon>Myxotrichaceae</taxon>
        <taxon>Oidiodendron</taxon>
    </lineage>
</organism>
<dbReference type="Proteomes" id="UP000054321">
    <property type="component" value="Unassembled WGS sequence"/>
</dbReference>
<proteinExistence type="predicted"/>
<dbReference type="STRING" id="913774.A0A0C3DHE8"/>
<dbReference type="PROSITE" id="PS50089">
    <property type="entry name" value="ZF_RING_2"/>
    <property type="match status" value="1"/>
</dbReference>
<evidence type="ECO:0000259" key="7">
    <source>
        <dbReference type="PROSITE" id="PS50145"/>
    </source>
</evidence>
<dbReference type="Gene3D" id="3.30.40.10">
    <property type="entry name" value="Zinc/RING finger domain, C3HC4 (zinc finger)"/>
    <property type="match status" value="3"/>
</dbReference>
<reference evidence="9" key="2">
    <citation type="submission" date="2015-01" db="EMBL/GenBank/DDBJ databases">
        <title>Evolutionary Origins and Diversification of the Mycorrhizal Mutualists.</title>
        <authorList>
            <consortium name="DOE Joint Genome Institute"/>
            <consortium name="Mycorrhizal Genomics Consortium"/>
            <person name="Kohler A."/>
            <person name="Kuo A."/>
            <person name="Nagy L.G."/>
            <person name="Floudas D."/>
            <person name="Copeland A."/>
            <person name="Barry K.W."/>
            <person name="Cichocki N."/>
            <person name="Veneault-Fourrey C."/>
            <person name="LaButti K."/>
            <person name="Lindquist E.A."/>
            <person name="Lipzen A."/>
            <person name="Lundell T."/>
            <person name="Morin E."/>
            <person name="Murat C."/>
            <person name="Riley R."/>
            <person name="Ohm R."/>
            <person name="Sun H."/>
            <person name="Tunlid A."/>
            <person name="Henrissat B."/>
            <person name="Grigoriev I.V."/>
            <person name="Hibbett D.S."/>
            <person name="Martin F."/>
        </authorList>
    </citation>
    <scope>NUCLEOTIDE SEQUENCE [LARGE SCALE GENOMIC DNA]</scope>
    <source>
        <strain evidence="9">Zn</strain>
    </source>
</reference>
<reference evidence="8 9" key="1">
    <citation type="submission" date="2014-04" db="EMBL/GenBank/DDBJ databases">
        <authorList>
            <consortium name="DOE Joint Genome Institute"/>
            <person name="Kuo A."/>
            <person name="Martino E."/>
            <person name="Perotto S."/>
            <person name="Kohler A."/>
            <person name="Nagy L.G."/>
            <person name="Floudas D."/>
            <person name="Copeland A."/>
            <person name="Barry K.W."/>
            <person name="Cichocki N."/>
            <person name="Veneault-Fourrey C."/>
            <person name="LaButti K."/>
            <person name="Lindquist E.A."/>
            <person name="Lipzen A."/>
            <person name="Lundell T."/>
            <person name="Morin E."/>
            <person name="Murat C."/>
            <person name="Sun H."/>
            <person name="Tunlid A."/>
            <person name="Henrissat B."/>
            <person name="Grigoriev I.V."/>
            <person name="Hibbett D.S."/>
            <person name="Martin F."/>
            <person name="Nordberg H.P."/>
            <person name="Cantor M.N."/>
            <person name="Hua S.X."/>
        </authorList>
    </citation>
    <scope>NUCLEOTIDE SEQUENCE [LARGE SCALE GENOMIC DNA]</scope>
    <source>
        <strain evidence="8 9">Zn</strain>
    </source>
</reference>
<feature type="compositionally biased region" description="Gly residues" evidence="5">
    <location>
        <begin position="361"/>
        <end position="374"/>
    </location>
</feature>
<name>A0A0C3DHE8_OIDMZ</name>
<evidence type="ECO:0000256" key="4">
    <source>
        <dbReference type="PROSITE-ProRule" id="PRU00207"/>
    </source>
</evidence>
<dbReference type="Pfam" id="PF13923">
    <property type="entry name" value="zf-C3HC4_2"/>
    <property type="match status" value="1"/>
</dbReference>
<feature type="non-terminal residue" evidence="8">
    <location>
        <position position="399"/>
    </location>
</feature>
<evidence type="ECO:0000256" key="5">
    <source>
        <dbReference type="SAM" id="MobiDB-lite"/>
    </source>
</evidence>
<evidence type="ECO:0008006" key="10">
    <source>
        <dbReference type="Google" id="ProtNLM"/>
    </source>
</evidence>
<dbReference type="PROSITE" id="PS00518">
    <property type="entry name" value="ZF_RING_1"/>
    <property type="match status" value="1"/>
</dbReference>
<dbReference type="HOGENOM" id="CLU_019709_1_1_1"/>
<dbReference type="InParanoid" id="A0A0C3DHE8"/>
<dbReference type="InterPro" id="IPR001841">
    <property type="entry name" value="Znf_RING"/>
</dbReference>
<protein>
    <recommendedName>
        <fullName evidence="10">RING-type domain-containing protein</fullName>
    </recommendedName>
</protein>
<keyword evidence="9" id="KW-1185">Reference proteome</keyword>
<evidence type="ECO:0000313" key="9">
    <source>
        <dbReference type="Proteomes" id="UP000054321"/>
    </source>
</evidence>
<keyword evidence="1 4" id="KW-0479">Metal-binding</keyword>